<feature type="domain" description="DUF357" evidence="4">
    <location>
        <begin position="13"/>
        <end position="78"/>
    </location>
</feature>
<reference evidence="5 6" key="1">
    <citation type="submission" date="2015-11" db="EMBL/GenBank/DDBJ databases">
        <title>Genome sequence of Pyrodictium occultum PL-19, a marine hyperthermophilic archaeon isolated from Volcano, Italy.</title>
        <authorList>
            <person name="Utturkar S."/>
            <person name="Huber H."/>
            <person name="Leptihn S."/>
            <person name="Brown S."/>
            <person name="Stetter K.O."/>
            <person name="Podar M."/>
        </authorList>
    </citation>
    <scope>NUCLEOTIDE SEQUENCE [LARGE SCALE GENOMIC DNA]</scope>
    <source>
        <strain evidence="5 6">PL-19</strain>
    </source>
</reference>
<dbReference type="InterPro" id="IPR050385">
    <property type="entry name" value="Archaeal_FAD_synthase"/>
</dbReference>
<feature type="domain" description="Cytidyltransferase-like" evidence="3">
    <location>
        <begin position="97"/>
        <end position="223"/>
    </location>
</feature>
<dbReference type="PANTHER" id="PTHR43793:SF1">
    <property type="entry name" value="FAD SYNTHASE"/>
    <property type="match status" value="1"/>
</dbReference>
<dbReference type="SUPFAM" id="SSF158372">
    <property type="entry name" value="AF1782-like"/>
    <property type="match status" value="1"/>
</dbReference>
<evidence type="ECO:0000256" key="2">
    <source>
        <dbReference type="ARBA" id="ARBA00022695"/>
    </source>
</evidence>
<dbReference type="Gene3D" id="3.40.50.620">
    <property type="entry name" value="HUPs"/>
    <property type="match status" value="1"/>
</dbReference>
<dbReference type="InterPro" id="IPR023140">
    <property type="entry name" value="DUF357"/>
</dbReference>
<accession>A0A0V8RXJ9</accession>
<proteinExistence type="predicted"/>
<keyword evidence="6" id="KW-1185">Reference proteome</keyword>
<dbReference type="InterPro" id="IPR004821">
    <property type="entry name" value="Cyt_trans-like"/>
</dbReference>
<name>A0A0V8RXJ9_PYROC</name>
<sequence length="243" mass="27225">MSALPPGERVEAYIANVELALEKLGSRGLAGRTARLLELARMYVSDARYYLQRGDVFTALADVAYAEGLVDALRWLGLVELDWEPASRLLARPKVLVAGTFDLIHPGHIELLRQAWLRGRVYVVVARDSSVSRFKNREPIVPEEQRLEVVSAIRYVDKAILGSERDVLDPIRELRPDIILLGPDQWASEDWLRKRLAEEGLNPRIERLSEKKECSLCSATSIACRAAQIVERYGMCGSQGSQG</sequence>
<protein>
    <submittedName>
        <fullName evidence="5">Cytidyltransferase</fullName>
    </submittedName>
</protein>
<evidence type="ECO:0000259" key="3">
    <source>
        <dbReference type="Pfam" id="PF01467"/>
    </source>
</evidence>
<dbReference type="GO" id="GO:0016779">
    <property type="term" value="F:nucleotidyltransferase activity"/>
    <property type="evidence" value="ECO:0007669"/>
    <property type="project" value="UniProtKB-KW"/>
</dbReference>
<dbReference type="OrthoDB" id="1912at2157"/>
<organism evidence="5 6">
    <name type="scientific">Pyrodictium occultum</name>
    <dbReference type="NCBI Taxonomy" id="2309"/>
    <lineage>
        <taxon>Archaea</taxon>
        <taxon>Thermoproteota</taxon>
        <taxon>Thermoprotei</taxon>
        <taxon>Desulfurococcales</taxon>
        <taxon>Pyrodictiaceae</taxon>
        <taxon>Pyrodictium</taxon>
    </lineage>
</organism>
<dbReference type="Proteomes" id="UP000053352">
    <property type="component" value="Unassembled WGS sequence"/>
</dbReference>
<keyword evidence="1 5" id="KW-0808">Transferase</keyword>
<gene>
    <name evidence="5" type="ORF">CF15_03040</name>
</gene>
<dbReference type="PANTHER" id="PTHR43793">
    <property type="entry name" value="FAD SYNTHASE"/>
    <property type="match status" value="1"/>
</dbReference>
<dbReference type="RefSeq" id="WP_058371359.1">
    <property type="nucleotide sequence ID" value="NZ_LNTB01000001.1"/>
</dbReference>
<evidence type="ECO:0000256" key="1">
    <source>
        <dbReference type="ARBA" id="ARBA00022679"/>
    </source>
</evidence>
<dbReference type="Gene3D" id="1.20.1270.90">
    <property type="entry name" value="AF1782-like"/>
    <property type="match status" value="1"/>
</dbReference>
<dbReference type="STRING" id="2309.CF15_03040"/>
<dbReference type="SUPFAM" id="SSF52374">
    <property type="entry name" value="Nucleotidylyl transferase"/>
    <property type="match status" value="1"/>
</dbReference>
<dbReference type="InterPro" id="IPR014729">
    <property type="entry name" value="Rossmann-like_a/b/a_fold"/>
</dbReference>
<evidence type="ECO:0000313" key="6">
    <source>
        <dbReference type="Proteomes" id="UP000053352"/>
    </source>
</evidence>
<dbReference type="AlphaFoldDB" id="A0A0V8RXJ9"/>
<evidence type="ECO:0000313" key="5">
    <source>
        <dbReference type="EMBL" id="KSW12682.1"/>
    </source>
</evidence>
<dbReference type="Pfam" id="PF04010">
    <property type="entry name" value="DUF357"/>
    <property type="match status" value="1"/>
</dbReference>
<dbReference type="NCBIfam" id="TIGR00125">
    <property type="entry name" value="cyt_tran_rel"/>
    <property type="match status" value="1"/>
</dbReference>
<dbReference type="EMBL" id="LNTB01000001">
    <property type="protein sequence ID" value="KSW12682.1"/>
    <property type="molecule type" value="Genomic_DNA"/>
</dbReference>
<dbReference type="InterPro" id="IPR036809">
    <property type="entry name" value="AF1782-like_sf"/>
</dbReference>
<dbReference type="Pfam" id="PF01467">
    <property type="entry name" value="CTP_transf_like"/>
    <property type="match status" value="1"/>
</dbReference>
<keyword evidence="2" id="KW-0548">Nucleotidyltransferase</keyword>
<comment type="caution">
    <text evidence="5">The sequence shown here is derived from an EMBL/GenBank/DDBJ whole genome shotgun (WGS) entry which is preliminary data.</text>
</comment>
<evidence type="ECO:0000259" key="4">
    <source>
        <dbReference type="Pfam" id="PF04010"/>
    </source>
</evidence>